<feature type="transmembrane region" description="Helical" evidence="1">
    <location>
        <begin position="100"/>
        <end position="117"/>
    </location>
</feature>
<keyword evidence="1" id="KW-0472">Membrane</keyword>
<protein>
    <submittedName>
        <fullName evidence="2">VanZ family protein</fullName>
    </submittedName>
</protein>
<dbReference type="NCBIfam" id="NF037970">
    <property type="entry name" value="vanZ_1"/>
    <property type="match status" value="1"/>
</dbReference>
<keyword evidence="3" id="KW-1185">Reference proteome</keyword>
<evidence type="ECO:0000313" key="2">
    <source>
        <dbReference type="EMBL" id="MCK0195614.1"/>
    </source>
</evidence>
<feature type="transmembrane region" description="Helical" evidence="1">
    <location>
        <begin position="71"/>
        <end position="88"/>
    </location>
</feature>
<evidence type="ECO:0000313" key="3">
    <source>
        <dbReference type="Proteomes" id="UP001203284"/>
    </source>
</evidence>
<evidence type="ECO:0000256" key="1">
    <source>
        <dbReference type="SAM" id="Phobius"/>
    </source>
</evidence>
<dbReference type="EMBL" id="JALKCH010000001">
    <property type="protein sequence ID" value="MCK0195614.1"/>
    <property type="molecule type" value="Genomic_DNA"/>
</dbReference>
<gene>
    <name evidence="2" type="ORF">MWN34_01670</name>
</gene>
<organism evidence="2 3">
    <name type="scientific">Ancylobacter crimeensis</name>
    <dbReference type="NCBI Taxonomy" id="2579147"/>
    <lineage>
        <taxon>Bacteria</taxon>
        <taxon>Pseudomonadati</taxon>
        <taxon>Pseudomonadota</taxon>
        <taxon>Alphaproteobacteria</taxon>
        <taxon>Hyphomicrobiales</taxon>
        <taxon>Xanthobacteraceae</taxon>
        <taxon>Ancylobacter</taxon>
    </lineage>
</organism>
<dbReference type="Proteomes" id="UP001203284">
    <property type="component" value="Unassembled WGS sequence"/>
</dbReference>
<keyword evidence="1" id="KW-0812">Transmembrane</keyword>
<dbReference type="RefSeq" id="WP_247025892.1">
    <property type="nucleotide sequence ID" value="NZ_JALKCH010000001.1"/>
</dbReference>
<accession>A0ABT0D6P9</accession>
<feature type="transmembrane region" description="Helical" evidence="1">
    <location>
        <begin position="12"/>
        <end position="32"/>
    </location>
</feature>
<feature type="transmembrane region" description="Helical" evidence="1">
    <location>
        <begin position="47"/>
        <end position="64"/>
    </location>
</feature>
<name>A0ABT0D6P9_9HYPH</name>
<reference evidence="2 3" key="1">
    <citation type="submission" date="2022-04" db="EMBL/GenBank/DDBJ databases">
        <authorList>
            <person name="Grouzdev D.S."/>
            <person name="Pantiukh K.S."/>
            <person name="Krutkina M.S."/>
        </authorList>
    </citation>
    <scope>NUCLEOTIDE SEQUENCE [LARGE SCALE GENOMIC DNA]</scope>
    <source>
        <strain evidence="2 3">6x-1</strain>
    </source>
</reference>
<comment type="caution">
    <text evidence="2">The sequence shown here is derived from an EMBL/GenBank/DDBJ whole genome shotgun (WGS) entry which is preliminary data.</text>
</comment>
<keyword evidence="1" id="KW-1133">Transmembrane helix</keyword>
<sequence length="125" mass="13499">MSLLATLPFRRLFLFSGIVCLVIIAVLSLLPAQEMARTGAPKQMEHFMAYFGTAIFWAAAFFGMPRTMWRAAVFLVALAGAMEGLQAFSPGRTPQMLDFVFSGAGALLGTALVSVIGRRLPSALR</sequence>
<proteinExistence type="predicted"/>